<dbReference type="PANTHER" id="PTHR21439:SF0">
    <property type="entry name" value="PROTEIN OSCP1"/>
    <property type="match status" value="1"/>
</dbReference>
<dbReference type="InterPro" id="IPR019332">
    <property type="entry name" value="OSCP1"/>
</dbReference>
<dbReference type="EMBL" id="PDUG01000003">
    <property type="protein sequence ID" value="PIC41156.1"/>
    <property type="molecule type" value="Genomic_DNA"/>
</dbReference>
<dbReference type="Pfam" id="PF10188">
    <property type="entry name" value="Oscp1"/>
    <property type="match status" value="1"/>
</dbReference>
<evidence type="ECO:0008006" key="4">
    <source>
        <dbReference type="Google" id="ProtNLM"/>
    </source>
</evidence>
<dbReference type="STRING" id="1611254.A0A2G5UPI1"/>
<accession>A0A2G5UPI1</accession>
<feature type="compositionally biased region" description="Basic and acidic residues" evidence="1">
    <location>
        <begin position="475"/>
        <end position="493"/>
    </location>
</feature>
<dbReference type="GO" id="GO:0005886">
    <property type="term" value="C:plasma membrane"/>
    <property type="evidence" value="ECO:0007669"/>
    <property type="project" value="TreeGrafter"/>
</dbReference>
<feature type="region of interest" description="Disordered" evidence="1">
    <location>
        <begin position="393"/>
        <end position="545"/>
    </location>
</feature>
<feature type="compositionally biased region" description="Polar residues" evidence="1">
    <location>
        <begin position="462"/>
        <end position="474"/>
    </location>
</feature>
<comment type="caution">
    <text evidence="2">The sequence shown here is derived from an EMBL/GenBank/DDBJ whole genome shotgun (WGS) entry which is preliminary data.</text>
</comment>
<sequence length="545" mass="60458">MDPPSPPMTESFRKILKIPKHLAEDLQHLNEEKIDMTSHVFPALYINLGAEMMYVLDQRLRVQKERIEDREKSDKVVKEIMMGFLAKKTLDEVFKGHGIPTRSGLKVFFEKIAHCSIMRLNENSMDKLFDLMMMSYKFCLMKMTMPEQIMTITVNHLRALLDLVPLDKEIGNAVEHAYTMTFTFYRPLGPMGFFMLRNSLLSFFQDSRVKVSTFLKDSKQLQNGRFVVYDKNVPIQLMVGGQPVGLTKASDGQGMGKGWYFSPTGEVTHTSEFPTVYKYEEFEVYPDALDAPKRSTDLGGNNYRDGNGLLKLSGGGLGKPDPRREGDEMAFFESMMSAAPAPSAEGDEEIWGMSLFDNIEEEKKYAKEVEASQQVTVIDAREKKKSLKAAMEDMQIDAKRPPTSAGEKKKKTKGANMLDMLDEAVARPATAKKGTKAKRSESIGAKTTTTPKSDDTAKPRTRSGSRPTTANRPTTKSEGRAEARPPTKSDSRPGTKNGGASRPATKSATRPTTASRPASKSTERAGSAAPKRAGSAKKKSALEQA</sequence>
<name>A0A2G5UPI1_9PELO</name>
<dbReference type="Proteomes" id="UP000230233">
    <property type="component" value="Chromosome III"/>
</dbReference>
<dbReference type="GO" id="GO:0005737">
    <property type="term" value="C:cytoplasm"/>
    <property type="evidence" value="ECO:0007669"/>
    <property type="project" value="TreeGrafter"/>
</dbReference>
<organism evidence="2 3">
    <name type="scientific">Caenorhabditis nigoni</name>
    <dbReference type="NCBI Taxonomy" id="1611254"/>
    <lineage>
        <taxon>Eukaryota</taxon>
        <taxon>Metazoa</taxon>
        <taxon>Ecdysozoa</taxon>
        <taxon>Nematoda</taxon>
        <taxon>Chromadorea</taxon>
        <taxon>Rhabditida</taxon>
        <taxon>Rhabditina</taxon>
        <taxon>Rhabditomorpha</taxon>
        <taxon>Rhabditoidea</taxon>
        <taxon>Rhabditidae</taxon>
        <taxon>Peloderinae</taxon>
        <taxon>Caenorhabditis</taxon>
    </lineage>
</organism>
<dbReference type="AlphaFoldDB" id="A0A2G5UPI1"/>
<keyword evidence="3" id="KW-1185">Reference proteome</keyword>
<feature type="compositionally biased region" description="Polar residues" evidence="1">
    <location>
        <begin position="504"/>
        <end position="520"/>
    </location>
</feature>
<dbReference type="OrthoDB" id="2157380at2759"/>
<evidence type="ECO:0000313" key="2">
    <source>
        <dbReference type="EMBL" id="PIC41156.1"/>
    </source>
</evidence>
<protein>
    <recommendedName>
        <fullName evidence="4">Protein OSCP1</fullName>
    </recommendedName>
</protein>
<reference evidence="3" key="1">
    <citation type="submission" date="2017-10" db="EMBL/GenBank/DDBJ databases">
        <title>Rapid genome shrinkage in a self-fertile nematode reveals novel sperm competition proteins.</title>
        <authorList>
            <person name="Yin D."/>
            <person name="Schwarz E.M."/>
            <person name="Thomas C.G."/>
            <person name="Felde R.L."/>
            <person name="Korf I.F."/>
            <person name="Cutter A.D."/>
            <person name="Schartner C.M."/>
            <person name="Ralston E.J."/>
            <person name="Meyer B.J."/>
            <person name="Haag E.S."/>
        </authorList>
    </citation>
    <scope>NUCLEOTIDE SEQUENCE [LARGE SCALE GENOMIC DNA]</scope>
    <source>
        <strain evidence="3">JU1422</strain>
    </source>
</reference>
<dbReference type="PANTHER" id="PTHR21439">
    <property type="entry name" value="OXIDORED-NITRO DOMAIN-CONTAINING PROTEIN"/>
    <property type="match status" value="1"/>
</dbReference>
<evidence type="ECO:0000256" key="1">
    <source>
        <dbReference type="SAM" id="MobiDB-lite"/>
    </source>
</evidence>
<proteinExistence type="predicted"/>
<gene>
    <name evidence="2" type="primary">Cnig_chr_III.g8675</name>
    <name evidence="2" type="ORF">B9Z55_008675</name>
</gene>
<evidence type="ECO:0000313" key="3">
    <source>
        <dbReference type="Proteomes" id="UP000230233"/>
    </source>
</evidence>